<protein>
    <submittedName>
        <fullName evidence="1">Phage tail assembly protein</fullName>
    </submittedName>
</protein>
<organism evidence="1 2">
    <name type="scientific">Vibrio tubiashii</name>
    <dbReference type="NCBI Taxonomy" id="29498"/>
    <lineage>
        <taxon>Bacteria</taxon>
        <taxon>Pseudomonadati</taxon>
        <taxon>Pseudomonadota</taxon>
        <taxon>Gammaproteobacteria</taxon>
        <taxon>Vibrionales</taxon>
        <taxon>Vibrionaceae</taxon>
        <taxon>Vibrio</taxon>
        <taxon>Vibrio oreintalis group</taxon>
    </lineage>
</organism>
<accession>A0AAE5LGE8</accession>
<evidence type="ECO:0000313" key="2">
    <source>
        <dbReference type="Proteomes" id="UP000572722"/>
    </source>
</evidence>
<dbReference type="Proteomes" id="UP000572722">
    <property type="component" value="Unassembled WGS sequence"/>
</dbReference>
<gene>
    <name evidence="1" type="ORF">F0237_01065</name>
</gene>
<dbReference type="EMBL" id="VTXO01000001">
    <property type="protein sequence ID" value="NOI79233.1"/>
    <property type="molecule type" value="Genomic_DNA"/>
</dbReference>
<dbReference type="AlphaFoldDB" id="A0AAE5LGE8"/>
<name>A0AAE5LGE8_9VIBR</name>
<comment type="caution">
    <text evidence="1">The sequence shown here is derived from an EMBL/GenBank/DDBJ whole genome shotgun (WGS) entry which is preliminary data.</text>
</comment>
<dbReference type="Pfam" id="PF10109">
    <property type="entry name" value="Phage_TAC_7"/>
    <property type="match status" value="1"/>
</dbReference>
<reference evidence="1 2" key="1">
    <citation type="submission" date="2019-08" db="EMBL/GenBank/DDBJ databases">
        <title>Draft genome sequencing and comparative genomics of hatchery-associated Vibrios.</title>
        <authorList>
            <person name="Kehlet-Delgado H."/>
            <person name="Mueller R.S."/>
        </authorList>
    </citation>
    <scope>NUCLEOTIDE SEQUENCE [LARGE SCALE GENOMIC DNA]</scope>
    <source>
        <strain evidence="1 2">01-65-5-1</strain>
    </source>
</reference>
<dbReference type="RefSeq" id="WP_171319999.1">
    <property type="nucleotide sequence ID" value="NZ_VTXO01000001.1"/>
</dbReference>
<proteinExistence type="predicted"/>
<sequence>MTAPIKNQATMRSVDLPVPIEKDGNQITSLDIQKPNSGNLRGLSLIDVCEMSFEAGEVLLPRITSLNERDAMNMPIENWAPILTTIASFFVDVEQS</sequence>
<dbReference type="InterPro" id="IPR019289">
    <property type="entry name" value="Phage_tail_E/E"/>
</dbReference>
<evidence type="ECO:0000313" key="1">
    <source>
        <dbReference type="EMBL" id="NOI79233.1"/>
    </source>
</evidence>